<proteinExistence type="predicted"/>
<feature type="chain" id="PRO_5004519000" evidence="2">
    <location>
        <begin position="26"/>
        <end position="313"/>
    </location>
</feature>
<keyword evidence="4" id="KW-1185">Reference proteome</keyword>
<feature type="region of interest" description="Disordered" evidence="1">
    <location>
        <begin position="269"/>
        <end position="313"/>
    </location>
</feature>
<organism evidence="3 4">
    <name type="scientific">Glarea lozoyensis (strain ATCC 20868 / MF5171)</name>
    <dbReference type="NCBI Taxonomy" id="1116229"/>
    <lineage>
        <taxon>Eukaryota</taxon>
        <taxon>Fungi</taxon>
        <taxon>Dikarya</taxon>
        <taxon>Ascomycota</taxon>
        <taxon>Pezizomycotina</taxon>
        <taxon>Leotiomycetes</taxon>
        <taxon>Helotiales</taxon>
        <taxon>Helotiaceae</taxon>
        <taxon>Glarea</taxon>
    </lineage>
</organism>
<feature type="region of interest" description="Disordered" evidence="1">
    <location>
        <begin position="38"/>
        <end position="76"/>
    </location>
</feature>
<evidence type="ECO:0000313" key="4">
    <source>
        <dbReference type="Proteomes" id="UP000016922"/>
    </source>
</evidence>
<dbReference type="HOGENOM" id="CLU_888649_0_0_1"/>
<feature type="compositionally biased region" description="Basic and acidic residues" evidence="1">
    <location>
        <begin position="291"/>
        <end position="313"/>
    </location>
</feature>
<dbReference type="AlphaFoldDB" id="S3CWY3"/>
<evidence type="ECO:0000256" key="2">
    <source>
        <dbReference type="SAM" id="SignalP"/>
    </source>
</evidence>
<reference evidence="3 4" key="1">
    <citation type="journal article" date="2013" name="BMC Genomics">
        <title>Genomics-driven discovery of the pneumocandin biosynthetic gene cluster in the fungus Glarea lozoyensis.</title>
        <authorList>
            <person name="Chen L."/>
            <person name="Yue Q."/>
            <person name="Zhang X."/>
            <person name="Xiang M."/>
            <person name="Wang C."/>
            <person name="Li S."/>
            <person name="Che Y."/>
            <person name="Ortiz-Lopez F.J."/>
            <person name="Bills G.F."/>
            <person name="Liu X."/>
            <person name="An Z."/>
        </authorList>
    </citation>
    <scope>NUCLEOTIDE SEQUENCE [LARGE SCALE GENOMIC DNA]</scope>
    <source>
        <strain evidence="4">ATCC 20868 / MF5171</strain>
    </source>
</reference>
<gene>
    <name evidence="3" type="ORF">GLAREA_12878</name>
</gene>
<dbReference type="GeneID" id="19471918"/>
<protein>
    <submittedName>
        <fullName evidence="3">Uncharacterized protein</fullName>
    </submittedName>
</protein>
<name>S3CWY3_GLAL2</name>
<dbReference type="Proteomes" id="UP000016922">
    <property type="component" value="Unassembled WGS sequence"/>
</dbReference>
<dbReference type="KEGG" id="glz:GLAREA_12878"/>
<dbReference type="EMBL" id="KE145365">
    <property type="protein sequence ID" value="EPE30155.1"/>
    <property type="molecule type" value="Genomic_DNA"/>
</dbReference>
<dbReference type="OrthoDB" id="10422050at2759"/>
<dbReference type="RefSeq" id="XP_008082832.1">
    <property type="nucleotide sequence ID" value="XM_008084641.1"/>
</dbReference>
<feature type="signal peptide" evidence="2">
    <location>
        <begin position="1"/>
        <end position="25"/>
    </location>
</feature>
<evidence type="ECO:0000313" key="3">
    <source>
        <dbReference type="EMBL" id="EPE30155.1"/>
    </source>
</evidence>
<accession>S3CWY3</accession>
<sequence>MFYSSKFSRMLVILVTFLALSPCWASPAPLHQENSLVARARSRSGSGVTPPVSPPQVPSTPEDKKTKPPVDAPGLEPKKKIVKDFDLGQRLKDWLMSEKKKLPFVVTSTGGTEGWFQVEFQTFVRRKLKIDPTNNKAIQREQRVFTGSAKNQLMFADWVFHPQVGTNGIEGYDRGLIVELKVQASKTPSAFVQDFKVDIEKLKSPLKPEFQKFDRVAVAFAWDAPYLKLLDNVPNALKLFSLPLAGGDEVITAYACEIDAKGKASPKLGFQALPGSSGEEDTTNQPLQESIPDRTKTRAQTKAEKAAEKAAEE</sequence>
<evidence type="ECO:0000256" key="1">
    <source>
        <dbReference type="SAM" id="MobiDB-lite"/>
    </source>
</evidence>
<keyword evidence="2" id="KW-0732">Signal</keyword>